<proteinExistence type="predicted"/>
<gene>
    <name evidence="1" type="ORF">QJ048_16530</name>
</gene>
<dbReference type="Proteomes" id="UP001226434">
    <property type="component" value="Unassembled WGS sequence"/>
</dbReference>
<reference evidence="1 2" key="1">
    <citation type="submission" date="2023-05" db="EMBL/GenBank/DDBJ databases">
        <title>Genome sequence of Pinibacter sp. MAH-24.</title>
        <authorList>
            <person name="Huq M.A."/>
        </authorList>
    </citation>
    <scope>NUCLEOTIDE SEQUENCE [LARGE SCALE GENOMIC DNA]</scope>
    <source>
        <strain evidence="1 2">MAH-24</strain>
    </source>
</reference>
<dbReference type="RefSeq" id="WP_282335511.1">
    <property type="nucleotide sequence ID" value="NZ_JASBRG010000007.1"/>
</dbReference>
<sequence>MSYHRKLHAACLTLAEELNWKEESEMTATYVKQTAEMTRKFIEIADKWFLIILDLPNNQSIIIGAINYLRGQAVGPSPDYYTWFENTLATLLKICNHQLPISLEDIPFLISLQQGTLNAMQEVLNKNAEEKKTRNNNRQTRQKRLDK</sequence>
<evidence type="ECO:0000313" key="1">
    <source>
        <dbReference type="EMBL" id="MDI3321403.1"/>
    </source>
</evidence>
<keyword evidence="2" id="KW-1185">Reference proteome</keyword>
<dbReference type="EMBL" id="JASBRG010000007">
    <property type="protein sequence ID" value="MDI3321403.1"/>
    <property type="molecule type" value="Genomic_DNA"/>
</dbReference>
<accession>A0ABT6RFU1</accession>
<organism evidence="1 2">
    <name type="scientific">Pinibacter soli</name>
    <dbReference type="NCBI Taxonomy" id="3044211"/>
    <lineage>
        <taxon>Bacteria</taxon>
        <taxon>Pseudomonadati</taxon>
        <taxon>Bacteroidota</taxon>
        <taxon>Chitinophagia</taxon>
        <taxon>Chitinophagales</taxon>
        <taxon>Chitinophagaceae</taxon>
        <taxon>Pinibacter</taxon>
    </lineage>
</organism>
<protein>
    <submittedName>
        <fullName evidence="1">Uncharacterized protein</fullName>
    </submittedName>
</protein>
<evidence type="ECO:0000313" key="2">
    <source>
        <dbReference type="Proteomes" id="UP001226434"/>
    </source>
</evidence>
<comment type="caution">
    <text evidence="1">The sequence shown here is derived from an EMBL/GenBank/DDBJ whole genome shotgun (WGS) entry which is preliminary data.</text>
</comment>
<name>A0ABT6RFU1_9BACT</name>